<dbReference type="OrthoDB" id="9131762at2"/>
<dbReference type="GO" id="GO:0003690">
    <property type="term" value="F:double-stranded DNA binding"/>
    <property type="evidence" value="ECO:0007669"/>
    <property type="project" value="TreeGrafter"/>
</dbReference>
<evidence type="ECO:0000256" key="3">
    <source>
        <dbReference type="ARBA" id="ARBA00022490"/>
    </source>
</evidence>
<dbReference type="RefSeq" id="WP_126672412.1">
    <property type="nucleotide sequence ID" value="NZ_RYZR01000003.1"/>
</dbReference>
<reference evidence="4 5" key="1">
    <citation type="submission" date="2018-12" db="EMBL/GenBank/DDBJ databases">
        <title>Dyella dinghuensis sp. nov. DHOA06 and Dyella choica sp. nov. 4M-K27, isolated from forest soil.</title>
        <authorList>
            <person name="Qiu L.-H."/>
            <person name="Gao Z.-H."/>
        </authorList>
    </citation>
    <scope>NUCLEOTIDE SEQUENCE [LARGE SCALE GENOMIC DNA]</scope>
    <source>
        <strain evidence="4 5">DHOA06</strain>
    </source>
</reference>
<name>A0A432LUW3_9GAMM</name>
<dbReference type="GO" id="GO:0043590">
    <property type="term" value="C:bacterial nucleoid"/>
    <property type="evidence" value="ECO:0007669"/>
    <property type="project" value="TreeGrafter"/>
</dbReference>
<dbReference type="Pfam" id="PF04245">
    <property type="entry name" value="NA37"/>
    <property type="match status" value="1"/>
</dbReference>
<dbReference type="EMBL" id="RYZR01000003">
    <property type="protein sequence ID" value="RUL65781.1"/>
    <property type="molecule type" value="Genomic_DNA"/>
</dbReference>
<comment type="caution">
    <text evidence="4">The sequence shown here is derived from an EMBL/GenBank/DDBJ whole genome shotgun (WGS) entry which is preliminary data.</text>
</comment>
<protein>
    <submittedName>
        <fullName evidence="4">Nucleoid-associated protein</fullName>
    </submittedName>
</protein>
<dbReference type="PANTHER" id="PTHR38772:SF1">
    <property type="entry name" value="NUCLEOID-ASSOCIATED PROTEIN YEJK"/>
    <property type="match status" value="1"/>
</dbReference>
<dbReference type="InterPro" id="IPR007358">
    <property type="entry name" value="Nucleoid_associated_NdpA"/>
</dbReference>
<evidence type="ECO:0000256" key="2">
    <source>
        <dbReference type="ARBA" id="ARBA00009035"/>
    </source>
</evidence>
<dbReference type="Proteomes" id="UP000267077">
    <property type="component" value="Unassembled WGS sequence"/>
</dbReference>
<dbReference type="AlphaFoldDB" id="A0A432LUW3"/>
<comment type="similarity">
    <text evidence="2">Belongs to the YejK family.</text>
</comment>
<evidence type="ECO:0000313" key="4">
    <source>
        <dbReference type="EMBL" id="RUL65781.1"/>
    </source>
</evidence>
<proteinExistence type="inferred from homology"/>
<gene>
    <name evidence="4" type="ORF">EKH79_03455</name>
</gene>
<organism evidence="4 5">
    <name type="scientific">Dyella dinghuensis</name>
    <dbReference type="NCBI Taxonomy" id="1920169"/>
    <lineage>
        <taxon>Bacteria</taxon>
        <taxon>Pseudomonadati</taxon>
        <taxon>Pseudomonadota</taxon>
        <taxon>Gammaproteobacteria</taxon>
        <taxon>Lysobacterales</taxon>
        <taxon>Rhodanobacteraceae</taxon>
        <taxon>Dyella</taxon>
    </lineage>
</organism>
<sequence length="368" mass="40724">MDQLKFAIIHALKKERTVREAEVQLRGRPLDVGKAPVLKLATQLANLMGRDENAVSWGQFGDRRREGLFPGATAELADHVTEEAFLQVAHTAMTELAGQASEENFATGGYIFFACYAQQAATYLLIAMIKERGGITLGADFEPTEVNEVDLSKLHQAARINLNRYAEFLAQQGGAPIAADEEKTYLCFVNRKGKEDVAGYFIQALGCERGVSSGRATSSLIKAVKNYVKGQAAIANKASEARQAVIDYLQSLPDHAIVELDHVIRVVQRVVAVDQYELLEGLKLFLNSEEMQIPNEFPVSKTTLKSYIRIAAKADQWNLNFESGALGIADSEIVYDRARHTLTLTRLPPETVRKIEDTLRDRGQLAEE</sequence>
<keyword evidence="5" id="KW-1185">Reference proteome</keyword>
<accession>A0A432LUW3</accession>
<evidence type="ECO:0000256" key="1">
    <source>
        <dbReference type="ARBA" id="ARBA00004453"/>
    </source>
</evidence>
<evidence type="ECO:0000313" key="5">
    <source>
        <dbReference type="Proteomes" id="UP000267077"/>
    </source>
</evidence>
<dbReference type="GO" id="GO:0003727">
    <property type="term" value="F:single-stranded RNA binding"/>
    <property type="evidence" value="ECO:0007669"/>
    <property type="project" value="TreeGrafter"/>
</dbReference>
<keyword evidence="3" id="KW-0963">Cytoplasm</keyword>
<dbReference type="PANTHER" id="PTHR38772">
    <property type="match status" value="1"/>
</dbReference>
<comment type="subcellular location">
    <subcellularLocation>
        <location evidence="1">Cytoplasm</location>
        <location evidence="1">Nucleoid</location>
    </subcellularLocation>
</comment>